<reference evidence="2" key="1">
    <citation type="submission" date="2021-10" db="EMBL/GenBank/DDBJ databases">
        <title>Streptomyces nigrumlapis sp.nov.,an antimicrobial producing actinobacterium isolated from Black Gobi rocks.</title>
        <authorList>
            <person name="Wen Y."/>
            <person name="Zhang W."/>
            <person name="Liu X.G."/>
        </authorList>
    </citation>
    <scope>NUCLEOTIDE SEQUENCE</scope>
    <source>
        <strain evidence="2">ST13-2-2</strain>
    </source>
</reference>
<dbReference type="Pfam" id="PF00501">
    <property type="entry name" value="AMP-binding"/>
    <property type="match status" value="1"/>
</dbReference>
<name>A0ABY4MJ96_9ACTN</name>
<dbReference type="SUPFAM" id="SSF56801">
    <property type="entry name" value="Acetyl-CoA synthetase-like"/>
    <property type="match status" value="1"/>
</dbReference>
<evidence type="ECO:0000313" key="2">
    <source>
        <dbReference type="EMBL" id="UQA97623.1"/>
    </source>
</evidence>
<evidence type="ECO:0000259" key="1">
    <source>
        <dbReference type="Pfam" id="PF00501"/>
    </source>
</evidence>
<dbReference type="EMBL" id="CP086322">
    <property type="protein sequence ID" value="UQA97623.1"/>
    <property type="molecule type" value="Genomic_DNA"/>
</dbReference>
<keyword evidence="3" id="KW-1185">Reference proteome</keyword>
<protein>
    <submittedName>
        <fullName evidence="2">AMP-binding protein</fullName>
    </submittedName>
</protein>
<sequence>MHFVGRRLSRAGFGAAVSACAARLSAAGLRKGELVAVQLPNDVHFVILVLALIRLGAVPVLIRQVLREHEVGHVLSTMRPSALAVPVRQEGFDHLAMGRRLRAQHPAIHWLLVSDASGDAELGLGEWNVRDLCRPAAERPDTADCAAQERRRPCWRRAEVG</sequence>
<accession>A0ABY4MJ96</accession>
<gene>
    <name evidence="2" type="ORF">K9S39_04975</name>
</gene>
<dbReference type="Gene3D" id="3.40.50.980">
    <property type="match status" value="1"/>
</dbReference>
<dbReference type="Proteomes" id="UP000830115">
    <property type="component" value="Chromosome"/>
</dbReference>
<organism evidence="2 3">
    <name type="scientific">Streptomyces halobius</name>
    <dbReference type="NCBI Taxonomy" id="2879846"/>
    <lineage>
        <taxon>Bacteria</taxon>
        <taxon>Bacillati</taxon>
        <taxon>Actinomycetota</taxon>
        <taxon>Actinomycetes</taxon>
        <taxon>Kitasatosporales</taxon>
        <taxon>Streptomycetaceae</taxon>
        <taxon>Streptomyces</taxon>
    </lineage>
</organism>
<dbReference type="InterPro" id="IPR000873">
    <property type="entry name" value="AMP-dep_synth/lig_dom"/>
</dbReference>
<feature type="domain" description="AMP-dependent synthetase/ligase" evidence="1">
    <location>
        <begin position="4"/>
        <end position="125"/>
    </location>
</feature>
<evidence type="ECO:0000313" key="3">
    <source>
        <dbReference type="Proteomes" id="UP000830115"/>
    </source>
</evidence>
<proteinExistence type="predicted"/>